<dbReference type="SUPFAM" id="SSF52540">
    <property type="entry name" value="P-loop containing nucleoside triphosphate hydrolases"/>
    <property type="match status" value="1"/>
</dbReference>
<dbReference type="InterPro" id="IPR038363">
    <property type="entry name" value="LepA_C_sf"/>
</dbReference>
<dbReference type="FunFam" id="3.30.70.870:FF:000004">
    <property type="entry name" value="Translation factor GUF1, mitochondrial"/>
    <property type="match status" value="1"/>
</dbReference>
<dbReference type="GO" id="GO:0005525">
    <property type="term" value="F:GTP binding"/>
    <property type="evidence" value="ECO:0007669"/>
    <property type="project" value="UniProtKB-UniRule"/>
</dbReference>
<dbReference type="Gene3D" id="3.30.70.2570">
    <property type="entry name" value="Elongation factor 4, C-terminal domain"/>
    <property type="match status" value="1"/>
</dbReference>
<dbReference type="CDD" id="cd16260">
    <property type="entry name" value="EF4_III"/>
    <property type="match status" value="1"/>
</dbReference>
<evidence type="ECO:0000256" key="9">
    <source>
        <dbReference type="ARBA" id="ARBA00057626"/>
    </source>
</evidence>
<dbReference type="InterPro" id="IPR027417">
    <property type="entry name" value="P-loop_NTPase"/>
</dbReference>
<keyword evidence="15" id="KW-1185">Reference proteome</keyword>
<dbReference type="InterPro" id="IPR009000">
    <property type="entry name" value="Transl_B-barrel_sf"/>
</dbReference>
<dbReference type="FunFam" id="3.40.50.300:FF:000078">
    <property type="entry name" value="Elongation factor 4"/>
    <property type="match status" value="1"/>
</dbReference>
<comment type="function">
    <text evidence="9 12">Required for accurate and efficient protein synthesis under certain stress conditions. May act as a fidelity factor of the translation reaction, by catalyzing a one-codon backward translocation of tRNAs on improperly translocated ribosomes. Back-translocation proceeds from a post-translocation (POST) complex to a pre-translocation (PRE) complex, thus giving elongation factor G a second chance to translocate the tRNAs correctly. Binds to ribosomes in a GTP-dependent manner.</text>
</comment>
<dbReference type="CDD" id="cd03709">
    <property type="entry name" value="lepA_C"/>
    <property type="match status" value="1"/>
</dbReference>
<reference evidence="14" key="2">
    <citation type="submission" date="2015-05" db="EMBL/GenBank/DDBJ databases">
        <title>Draft genome sequence of Actinomyces odontolyticus (ATCC 17982).</title>
        <authorList>
            <person name="Sudarsanam P."/>
            <person name="Ley R."/>
            <person name="Guruge J."/>
            <person name="Turnbaugh P.J."/>
            <person name="Mahowald M."/>
            <person name="Liep D."/>
            <person name="Gordon J."/>
        </authorList>
    </citation>
    <scope>NUCLEOTIDE SEQUENCE</scope>
    <source>
        <strain evidence="14">ATCC 17982</strain>
    </source>
</reference>
<reference evidence="14" key="1">
    <citation type="submission" date="2007-04" db="EMBL/GenBank/DDBJ databases">
        <authorList>
            <person name="Fulton L."/>
            <person name="Clifton S."/>
            <person name="Fulton B."/>
            <person name="Xu J."/>
            <person name="Minx P."/>
            <person name="Pepin K.H."/>
            <person name="Johnson M."/>
            <person name="Thiruvilangam P."/>
            <person name="Bhonagiri V."/>
            <person name="Nash W.E."/>
            <person name="Mardis E.R."/>
            <person name="Wilson R.K."/>
        </authorList>
    </citation>
    <scope>NUCLEOTIDE SEQUENCE [LARGE SCALE GENOMIC DNA]</scope>
    <source>
        <strain evidence="14">ATCC 17982</strain>
    </source>
</reference>
<dbReference type="HAMAP" id="MF_00071">
    <property type="entry name" value="LepA"/>
    <property type="match status" value="1"/>
</dbReference>
<dbReference type="InterPro" id="IPR031157">
    <property type="entry name" value="G_TR_CS"/>
</dbReference>
<protein>
    <recommendedName>
        <fullName evidence="11 12">Elongation factor 4</fullName>
        <shortName evidence="12">EF-4</shortName>
        <ecNumber evidence="11 12">3.6.5.n1</ecNumber>
    </recommendedName>
    <alternativeName>
        <fullName evidence="12">Ribosomal back-translocase LepA</fullName>
    </alternativeName>
</protein>
<dbReference type="FunFam" id="3.30.70.2570:FF:000001">
    <property type="entry name" value="Translation factor GUF1, mitochondrial"/>
    <property type="match status" value="1"/>
</dbReference>
<evidence type="ECO:0000313" key="15">
    <source>
        <dbReference type="Proteomes" id="UP000003553"/>
    </source>
</evidence>
<evidence type="ECO:0000259" key="13">
    <source>
        <dbReference type="PROSITE" id="PS51722"/>
    </source>
</evidence>
<accession>A7BDT0</accession>
<dbReference type="PROSITE" id="PS00301">
    <property type="entry name" value="G_TR_1"/>
    <property type="match status" value="1"/>
</dbReference>
<dbReference type="GO" id="GO:0005886">
    <property type="term" value="C:plasma membrane"/>
    <property type="evidence" value="ECO:0007669"/>
    <property type="project" value="UniProtKB-SubCell"/>
</dbReference>
<dbReference type="PANTHER" id="PTHR43512">
    <property type="entry name" value="TRANSLATION FACTOR GUF1-RELATED"/>
    <property type="match status" value="1"/>
</dbReference>
<keyword evidence="7 12" id="KW-0472">Membrane</keyword>
<keyword evidence="6 12" id="KW-0342">GTP-binding</keyword>
<comment type="similarity">
    <text evidence="10">Belongs to the GTP-binding elongation factor family. LepA subfamily.</text>
</comment>
<dbReference type="Gene3D" id="3.30.70.240">
    <property type="match status" value="1"/>
</dbReference>
<dbReference type="FunFam" id="3.30.70.240:FF:000007">
    <property type="entry name" value="Translation factor GUF1, mitochondrial"/>
    <property type="match status" value="1"/>
</dbReference>
<keyword evidence="5 12" id="KW-0648">Protein biosynthesis</keyword>
<dbReference type="FunFam" id="2.40.30.10:FF:000015">
    <property type="entry name" value="Translation factor GUF1, mitochondrial"/>
    <property type="match status" value="1"/>
</dbReference>
<gene>
    <name evidence="12 14" type="primary">lepA</name>
    <name evidence="14" type="ORF">ACTODO_01825</name>
</gene>
<evidence type="ECO:0000256" key="8">
    <source>
        <dbReference type="ARBA" id="ARBA00050293"/>
    </source>
</evidence>
<evidence type="ECO:0000256" key="4">
    <source>
        <dbReference type="ARBA" id="ARBA00022801"/>
    </source>
</evidence>
<dbReference type="PANTHER" id="PTHR43512:SF4">
    <property type="entry name" value="TRANSLATION FACTOR GUF1 HOMOLOG, CHLOROPLASTIC"/>
    <property type="match status" value="1"/>
</dbReference>
<dbReference type="SUPFAM" id="SSF54980">
    <property type="entry name" value="EF-G C-terminal domain-like"/>
    <property type="match status" value="2"/>
</dbReference>
<dbReference type="EMBL" id="AAYI02000004">
    <property type="protein sequence ID" value="EDN81354.1"/>
    <property type="molecule type" value="Genomic_DNA"/>
</dbReference>
<sequence length="649" mass="72519">MATVRDFPRLNWHKRLRQWDDKEVNDFTEVHVPIPTPEQQAQIRPAHTPQGQIRNFCIIAHIDHGKSTLADRMLQLTGVVEAREMRDQYLDRMDIERERGITIKSQAVRMPWAHEGTPYALNMIDTPGHVDFTYEVSRSLAACEGAVLLIDAAQGIEAQTLANLYLALENDLAIIPVLNKIDLPGAQPEKYAHEVAQLIGCDESEVLKVSGKTGEGVEELLDRIVEVVPAPEGAPDAPTRAMIFDSVYDTYRGVVTYVRVVDGVLSTRQRVRMMSTGATHELLELGVISPEPKPDEGIGAGEVGYLITGVKDVRQSRVGDTVTSQVRGATEPLEGYRDPNPMVFSGIYPVDGSDFPDLRDALERLQLNDAALTFEPESSAALGFGFRCGFLGLLHLEIIRERLEREFNLDLIATAPNVVYRVVMEDGTEVRVDNPSEFPEGKISEVREPVVNATILTPTEFTGTIMELCQERRGSMQGMDYLSEDRVELHYQLPLAEIVFDFFDQLKSRTRGYASLDYQESGEQSADLVKVDILLNGDRVDAFSAIVHRDGAYNYGQRMTKRLKELIPRQQFEIPVQAAVGARVIARETIKALRKDMLAKCYGGDISRKRKLLEKQKEGKKRMKSIGRVDVPQEAFIAALTSDVPTGKK</sequence>
<comment type="subcellular location">
    <subcellularLocation>
        <location evidence="12">Cell membrane</location>
        <topology evidence="12">Peripheral membrane protein</topology>
        <orientation evidence="12">Cytoplasmic side</orientation>
    </subcellularLocation>
</comment>
<comment type="catalytic activity">
    <reaction evidence="8 12">
        <text>GTP + H2O = GDP + phosphate + H(+)</text>
        <dbReference type="Rhea" id="RHEA:19669"/>
        <dbReference type="ChEBI" id="CHEBI:15377"/>
        <dbReference type="ChEBI" id="CHEBI:15378"/>
        <dbReference type="ChEBI" id="CHEBI:37565"/>
        <dbReference type="ChEBI" id="CHEBI:43474"/>
        <dbReference type="ChEBI" id="CHEBI:58189"/>
        <dbReference type="EC" id="3.6.5.n1"/>
    </reaction>
</comment>
<dbReference type="PROSITE" id="PS51722">
    <property type="entry name" value="G_TR_2"/>
    <property type="match status" value="1"/>
</dbReference>
<dbReference type="Proteomes" id="UP000003553">
    <property type="component" value="Unassembled WGS sequence"/>
</dbReference>
<evidence type="ECO:0000256" key="12">
    <source>
        <dbReference type="HAMAP-Rule" id="MF_00071"/>
    </source>
</evidence>
<organism evidence="14 15">
    <name type="scientific">Schaalia dentiphila ATCC 17982</name>
    <dbReference type="NCBI Taxonomy" id="411466"/>
    <lineage>
        <taxon>Bacteria</taxon>
        <taxon>Bacillati</taxon>
        <taxon>Actinomycetota</taxon>
        <taxon>Actinomycetes</taxon>
        <taxon>Actinomycetales</taxon>
        <taxon>Actinomycetaceae</taxon>
        <taxon>Schaalia</taxon>
        <taxon>Schaalia dentiphila</taxon>
    </lineage>
</organism>
<dbReference type="SMART" id="SM00838">
    <property type="entry name" value="EFG_C"/>
    <property type="match status" value="1"/>
</dbReference>
<dbReference type="InterPro" id="IPR000640">
    <property type="entry name" value="EFG_V-like"/>
</dbReference>
<evidence type="ECO:0000256" key="10">
    <source>
        <dbReference type="ARBA" id="ARBA00061052"/>
    </source>
</evidence>
<comment type="similarity">
    <text evidence="1 12">Belongs to the TRAFAC class translation factor GTPase superfamily. Classic translation factor GTPase family. LepA subfamily.</text>
</comment>
<dbReference type="GO" id="GO:0003746">
    <property type="term" value="F:translation elongation factor activity"/>
    <property type="evidence" value="ECO:0007669"/>
    <property type="project" value="UniProtKB-UniRule"/>
</dbReference>
<dbReference type="GO" id="GO:0003924">
    <property type="term" value="F:GTPase activity"/>
    <property type="evidence" value="ECO:0007669"/>
    <property type="project" value="UniProtKB-UniRule"/>
</dbReference>
<dbReference type="Pfam" id="PF00009">
    <property type="entry name" value="GTP_EFTU"/>
    <property type="match status" value="1"/>
</dbReference>
<dbReference type="CDD" id="cd01890">
    <property type="entry name" value="LepA"/>
    <property type="match status" value="1"/>
</dbReference>
<dbReference type="eggNOG" id="COG0481">
    <property type="taxonomic scope" value="Bacteria"/>
</dbReference>
<evidence type="ECO:0000256" key="3">
    <source>
        <dbReference type="ARBA" id="ARBA00022741"/>
    </source>
</evidence>
<dbReference type="Gene3D" id="3.40.50.300">
    <property type="entry name" value="P-loop containing nucleotide triphosphate hydrolases"/>
    <property type="match status" value="1"/>
</dbReference>
<dbReference type="SUPFAM" id="SSF50447">
    <property type="entry name" value="Translation proteins"/>
    <property type="match status" value="1"/>
</dbReference>
<keyword evidence="2 12" id="KW-1003">Cell membrane</keyword>
<evidence type="ECO:0000256" key="5">
    <source>
        <dbReference type="ARBA" id="ARBA00022917"/>
    </source>
</evidence>
<dbReference type="PRINTS" id="PR00315">
    <property type="entry name" value="ELONGATNFCT"/>
</dbReference>
<dbReference type="GO" id="GO:0045727">
    <property type="term" value="P:positive regulation of translation"/>
    <property type="evidence" value="ECO:0007669"/>
    <property type="project" value="UniProtKB-UniRule"/>
</dbReference>
<dbReference type="EC" id="3.6.5.n1" evidence="11 12"/>
<dbReference type="InterPro" id="IPR035647">
    <property type="entry name" value="EFG_III/V"/>
</dbReference>
<keyword evidence="4 12" id="KW-0378">Hydrolase</keyword>
<dbReference type="CDD" id="cd03699">
    <property type="entry name" value="EF4_II"/>
    <property type="match status" value="1"/>
</dbReference>
<dbReference type="AlphaFoldDB" id="A7BDT0"/>
<evidence type="ECO:0000313" key="14">
    <source>
        <dbReference type="EMBL" id="EDN81354.1"/>
    </source>
</evidence>
<dbReference type="InterPro" id="IPR004161">
    <property type="entry name" value="EFTu-like_2"/>
</dbReference>
<dbReference type="HOGENOM" id="CLU_009995_3_3_11"/>
<evidence type="ECO:0000256" key="2">
    <source>
        <dbReference type="ARBA" id="ARBA00022475"/>
    </source>
</evidence>
<evidence type="ECO:0000256" key="6">
    <source>
        <dbReference type="ARBA" id="ARBA00023134"/>
    </source>
</evidence>
<feature type="domain" description="Tr-type G" evidence="13">
    <location>
        <begin position="51"/>
        <end position="232"/>
    </location>
</feature>
<dbReference type="Gene3D" id="3.30.70.870">
    <property type="entry name" value="Elongation Factor G (Translational Gtpase), domain 3"/>
    <property type="match status" value="1"/>
</dbReference>
<evidence type="ECO:0000256" key="1">
    <source>
        <dbReference type="ARBA" id="ARBA00005454"/>
    </source>
</evidence>
<evidence type="ECO:0000256" key="7">
    <source>
        <dbReference type="ARBA" id="ARBA00023136"/>
    </source>
</evidence>
<dbReference type="NCBIfam" id="TIGR01393">
    <property type="entry name" value="lepA"/>
    <property type="match status" value="1"/>
</dbReference>
<comment type="caution">
    <text evidence="14">The sequence shown here is derived from an EMBL/GenBank/DDBJ whole genome shotgun (WGS) entry which is preliminary data.</text>
</comment>
<dbReference type="InterPro" id="IPR013842">
    <property type="entry name" value="LepA_CTD"/>
</dbReference>
<dbReference type="InterPro" id="IPR000795">
    <property type="entry name" value="T_Tr_GTP-bd_dom"/>
</dbReference>
<dbReference type="InterPro" id="IPR035654">
    <property type="entry name" value="LepA_IV"/>
</dbReference>
<dbReference type="InterPro" id="IPR005225">
    <property type="entry name" value="Small_GTP-bd"/>
</dbReference>
<dbReference type="Gene3D" id="2.40.30.10">
    <property type="entry name" value="Translation factors"/>
    <property type="match status" value="1"/>
</dbReference>
<dbReference type="Pfam" id="PF03144">
    <property type="entry name" value="GTP_EFTU_D2"/>
    <property type="match status" value="1"/>
</dbReference>
<keyword evidence="3 12" id="KW-0547">Nucleotide-binding</keyword>
<dbReference type="Pfam" id="PF06421">
    <property type="entry name" value="LepA_C"/>
    <property type="match status" value="1"/>
</dbReference>
<evidence type="ECO:0000256" key="11">
    <source>
        <dbReference type="ARBA" id="ARBA00066744"/>
    </source>
</evidence>
<feature type="binding site" evidence="12">
    <location>
        <begin position="179"/>
        <end position="182"/>
    </location>
    <ligand>
        <name>GTP</name>
        <dbReference type="ChEBI" id="CHEBI:37565"/>
    </ligand>
</feature>
<dbReference type="NCBIfam" id="TIGR00231">
    <property type="entry name" value="small_GTP"/>
    <property type="match status" value="1"/>
</dbReference>
<proteinExistence type="inferred from homology"/>
<dbReference type="Pfam" id="PF00679">
    <property type="entry name" value="EFG_C"/>
    <property type="match status" value="1"/>
</dbReference>
<dbReference type="GO" id="GO:0043022">
    <property type="term" value="F:ribosome binding"/>
    <property type="evidence" value="ECO:0007669"/>
    <property type="project" value="UniProtKB-UniRule"/>
</dbReference>
<dbReference type="InterPro" id="IPR006297">
    <property type="entry name" value="EF-4"/>
</dbReference>
<feature type="binding site" evidence="12">
    <location>
        <begin position="63"/>
        <end position="68"/>
    </location>
    <ligand>
        <name>GTP</name>
        <dbReference type="ChEBI" id="CHEBI:37565"/>
    </ligand>
</feature>
<name>A7BDT0_9ACTO</name>